<evidence type="ECO:0000313" key="3">
    <source>
        <dbReference type="Proteomes" id="UP000248817"/>
    </source>
</evidence>
<name>A0A2V5HZ56_9EURO</name>
<feature type="compositionally biased region" description="Basic and acidic residues" evidence="1">
    <location>
        <begin position="552"/>
        <end position="567"/>
    </location>
</feature>
<feature type="region of interest" description="Disordered" evidence="1">
    <location>
        <begin position="542"/>
        <end position="588"/>
    </location>
</feature>
<feature type="compositionally biased region" description="Low complexity" evidence="1">
    <location>
        <begin position="278"/>
        <end position="291"/>
    </location>
</feature>
<evidence type="ECO:0000313" key="2">
    <source>
        <dbReference type="EMBL" id="PYI27374.1"/>
    </source>
</evidence>
<feature type="compositionally biased region" description="Gly residues" evidence="1">
    <location>
        <begin position="63"/>
        <end position="77"/>
    </location>
</feature>
<dbReference type="EMBL" id="KZ825571">
    <property type="protein sequence ID" value="PYI27374.1"/>
    <property type="molecule type" value="Genomic_DNA"/>
</dbReference>
<feature type="region of interest" description="Disordered" evidence="1">
    <location>
        <begin position="278"/>
        <end position="309"/>
    </location>
</feature>
<feature type="region of interest" description="Disordered" evidence="1">
    <location>
        <begin position="55"/>
        <end position="109"/>
    </location>
</feature>
<evidence type="ECO:0000256" key="1">
    <source>
        <dbReference type="SAM" id="MobiDB-lite"/>
    </source>
</evidence>
<sequence>MKEHAAHWQRTLLGAEIWNNVETRNQPVNDLIDTVHDQTLHTRFPFNLVREETSRARSLTTGAGAGAGAAAGAGDSAGDGAPSPDVVDSNNTTSQDKPRRRRRYSMSDVFTRITASNTAELTLTMAGSRRAERAKRSRSESRSSQQQSAQQQQQPQPFSRSSSTASNRNNQSTTSLLRSALNRMSRKRMESGEEQMPMPVSAETAAAGEVRHHPQPQPQQQAQQPQPQRPPIVLFTAEQATPTNPLLEFRGGETWARFPQNRRSLGIDVYLPLNTSTSTTTAAAESTAQTEDPNNGEDAQEEDDEDDEVEEQVEILALEQLFPLIHFRHLRSLKITGMVQSYQKYIWQAAWLNTGLEELELSMVCEPRLRRSFTGVWPCIKGGWTMNPTHYSAPVYYGTGAGTLPRTIGEGEYLDKLALEKAKVCAMVHGPTRNRLSLRTLTLTGFVVDADPILLWFDPARLKCLHFKAFCVDAGFYLCEAMHRVSVLFPRRLGPEEGAEAVVARRVHLRSELKVVQLRGGRKVGEMPYTGPQCLREVVPEGGLGVATGEGGEGREGREGAEEERVGGGDAPAPAPAPADTTAPAEGV</sequence>
<keyword evidence="3" id="KW-1185">Reference proteome</keyword>
<feature type="compositionally biased region" description="Gly residues" evidence="1">
    <location>
        <begin position="542"/>
        <end position="551"/>
    </location>
</feature>
<reference evidence="2 3" key="1">
    <citation type="submission" date="2018-02" db="EMBL/GenBank/DDBJ databases">
        <title>The genomes of Aspergillus section Nigri reveals drivers in fungal speciation.</title>
        <authorList>
            <consortium name="DOE Joint Genome Institute"/>
            <person name="Vesth T.C."/>
            <person name="Nybo J."/>
            <person name="Theobald S."/>
            <person name="Brandl J."/>
            <person name="Frisvad J.C."/>
            <person name="Nielsen K.F."/>
            <person name="Lyhne E.K."/>
            <person name="Kogle M.E."/>
            <person name="Kuo A."/>
            <person name="Riley R."/>
            <person name="Clum A."/>
            <person name="Nolan M."/>
            <person name="Lipzen A."/>
            <person name="Salamov A."/>
            <person name="Henrissat B."/>
            <person name="Wiebenga A."/>
            <person name="De vries R.P."/>
            <person name="Grigoriev I.V."/>
            <person name="Mortensen U.H."/>
            <person name="Andersen M.R."/>
            <person name="Baker S.E."/>
        </authorList>
    </citation>
    <scope>NUCLEOTIDE SEQUENCE [LARGE SCALE GENOMIC DNA]</scope>
    <source>
        <strain evidence="2 3">CBS 114.80</strain>
    </source>
</reference>
<accession>A0A2V5HZ56</accession>
<organism evidence="2 3">
    <name type="scientific">Aspergillus indologenus CBS 114.80</name>
    <dbReference type="NCBI Taxonomy" id="1450541"/>
    <lineage>
        <taxon>Eukaryota</taxon>
        <taxon>Fungi</taxon>
        <taxon>Dikarya</taxon>
        <taxon>Ascomycota</taxon>
        <taxon>Pezizomycotina</taxon>
        <taxon>Eurotiomycetes</taxon>
        <taxon>Eurotiomycetidae</taxon>
        <taxon>Eurotiales</taxon>
        <taxon>Aspergillaceae</taxon>
        <taxon>Aspergillus</taxon>
        <taxon>Aspergillus subgen. Circumdati</taxon>
    </lineage>
</organism>
<proteinExistence type="predicted"/>
<feature type="compositionally biased region" description="Low complexity" evidence="1">
    <location>
        <begin position="578"/>
        <end position="588"/>
    </location>
</feature>
<protein>
    <submittedName>
        <fullName evidence="2">Uncharacterized protein</fullName>
    </submittedName>
</protein>
<dbReference type="AlphaFoldDB" id="A0A2V5HZ56"/>
<feature type="region of interest" description="Disordered" evidence="1">
    <location>
        <begin position="121"/>
        <end position="228"/>
    </location>
</feature>
<dbReference type="Proteomes" id="UP000248817">
    <property type="component" value="Unassembled WGS sequence"/>
</dbReference>
<gene>
    <name evidence="2" type="ORF">BP00DRAFT_460254</name>
</gene>
<feature type="compositionally biased region" description="Acidic residues" evidence="1">
    <location>
        <begin position="294"/>
        <end position="309"/>
    </location>
</feature>
<feature type="compositionally biased region" description="Low complexity" evidence="1">
    <location>
        <begin position="142"/>
        <end position="175"/>
    </location>
</feature>